<name>A0AAU9TWG3_EUPED</name>
<dbReference type="Gene3D" id="3.30.70.1820">
    <property type="entry name" value="L1 transposable element, RRM domain"/>
    <property type="match status" value="1"/>
</dbReference>
<sequence length="325" mass="37245">MSITRSPPVKFGSQPDLNRQFRDTAEDDFVSTRKRKQPDDDIEMLICRKFDLLESKWDDWSSRMNKFIADSIAETVKTSITDELTKITCMMSSMNTSLEKLSLDNTIIRESLSDIQARVTVLEESASFSSEQFNELKGRVEVVEKHVPITSSITDQIVVLQHKLDIMEQQARECNIEISNLPERRNENLLTLVEQLGTVIKVPITAAQITSVHRVPHASQTSSRPRNVIVKLTSRLLRDNVVAGSRLMKGRLTTEQLSIQGTVHNIYINEHLTLQNKLLFRAVREEAKKKEYKYCWVKHGVILVRKMDAAPIQAIRNMQEISKIK</sequence>
<dbReference type="EMBL" id="CAKOGL010000008">
    <property type="protein sequence ID" value="CAH2089910.1"/>
    <property type="molecule type" value="Genomic_DNA"/>
</dbReference>
<accession>A0AAU9TWG3</accession>
<feature type="domain" description="FP protein C-terminal" evidence="2">
    <location>
        <begin position="273"/>
        <end position="325"/>
    </location>
</feature>
<evidence type="ECO:0000313" key="4">
    <source>
        <dbReference type="Proteomes" id="UP001153954"/>
    </source>
</evidence>
<evidence type="ECO:0000313" key="3">
    <source>
        <dbReference type="EMBL" id="CAH2089910.1"/>
    </source>
</evidence>
<dbReference type="Pfam" id="PF25298">
    <property type="entry name" value="Baculo_FP_2nd"/>
    <property type="match status" value="1"/>
</dbReference>
<dbReference type="InterPro" id="IPR004244">
    <property type="entry name" value="Transposase_22"/>
</dbReference>
<dbReference type="Proteomes" id="UP001153954">
    <property type="component" value="Unassembled WGS sequence"/>
</dbReference>
<organism evidence="3 4">
    <name type="scientific">Euphydryas editha</name>
    <name type="common">Edith's checkerspot</name>
    <dbReference type="NCBI Taxonomy" id="104508"/>
    <lineage>
        <taxon>Eukaryota</taxon>
        <taxon>Metazoa</taxon>
        <taxon>Ecdysozoa</taxon>
        <taxon>Arthropoda</taxon>
        <taxon>Hexapoda</taxon>
        <taxon>Insecta</taxon>
        <taxon>Pterygota</taxon>
        <taxon>Neoptera</taxon>
        <taxon>Endopterygota</taxon>
        <taxon>Lepidoptera</taxon>
        <taxon>Glossata</taxon>
        <taxon>Ditrysia</taxon>
        <taxon>Papilionoidea</taxon>
        <taxon>Nymphalidae</taxon>
        <taxon>Nymphalinae</taxon>
        <taxon>Euphydryas</taxon>
    </lineage>
</organism>
<comment type="caution">
    <text evidence="3">The sequence shown here is derived from an EMBL/GenBank/DDBJ whole genome shotgun (WGS) entry which is preliminary data.</text>
</comment>
<proteinExistence type="predicted"/>
<dbReference type="InterPro" id="IPR057251">
    <property type="entry name" value="FP_C"/>
</dbReference>
<reference evidence="3" key="1">
    <citation type="submission" date="2022-03" db="EMBL/GenBank/DDBJ databases">
        <authorList>
            <person name="Tunstrom K."/>
        </authorList>
    </citation>
    <scope>NUCLEOTIDE SEQUENCE</scope>
</reference>
<evidence type="ECO:0000259" key="2">
    <source>
        <dbReference type="Pfam" id="PF25298"/>
    </source>
</evidence>
<gene>
    <name evidence="3" type="ORF">EEDITHA_LOCUS5918</name>
</gene>
<protein>
    <recommendedName>
        <fullName evidence="2">FP protein C-terminal domain-containing protein</fullName>
    </recommendedName>
</protein>
<evidence type="ECO:0000256" key="1">
    <source>
        <dbReference type="SAM" id="MobiDB-lite"/>
    </source>
</evidence>
<dbReference type="PANTHER" id="PTHR11505">
    <property type="entry name" value="L1 TRANSPOSABLE ELEMENT-RELATED"/>
    <property type="match status" value="1"/>
</dbReference>
<feature type="region of interest" description="Disordered" evidence="1">
    <location>
        <begin position="1"/>
        <end position="34"/>
    </location>
</feature>
<dbReference type="AlphaFoldDB" id="A0AAU9TWG3"/>
<keyword evidence="4" id="KW-1185">Reference proteome</keyword>